<sequence>MFCGEDVYLCSPDVSKCTGAQWKRHSAESTKVRRAEREKWVSFSANMTIWCAQERLSIVNASK</sequence>
<organism evidence="1 2">
    <name type="scientific">Ramazzottius varieornatus</name>
    <name type="common">Water bear</name>
    <name type="synonym">Tardigrade</name>
    <dbReference type="NCBI Taxonomy" id="947166"/>
    <lineage>
        <taxon>Eukaryota</taxon>
        <taxon>Metazoa</taxon>
        <taxon>Ecdysozoa</taxon>
        <taxon>Tardigrada</taxon>
        <taxon>Eutardigrada</taxon>
        <taxon>Parachela</taxon>
        <taxon>Hypsibioidea</taxon>
        <taxon>Ramazzottiidae</taxon>
        <taxon>Ramazzottius</taxon>
    </lineage>
</organism>
<evidence type="ECO:0000313" key="1">
    <source>
        <dbReference type="EMBL" id="GAU97650.1"/>
    </source>
</evidence>
<dbReference type="Proteomes" id="UP000186922">
    <property type="component" value="Unassembled WGS sequence"/>
</dbReference>
<evidence type="ECO:0000313" key="2">
    <source>
        <dbReference type="Proteomes" id="UP000186922"/>
    </source>
</evidence>
<accession>A0A1D1V9Q1</accession>
<reference evidence="1 2" key="1">
    <citation type="journal article" date="2016" name="Nat. Commun.">
        <title>Extremotolerant tardigrade genome and improved radiotolerance of human cultured cells by tardigrade-unique protein.</title>
        <authorList>
            <person name="Hashimoto T."/>
            <person name="Horikawa D.D."/>
            <person name="Saito Y."/>
            <person name="Kuwahara H."/>
            <person name="Kozuka-Hata H."/>
            <person name="Shin-I T."/>
            <person name="Minakuchi Y."/>
            <person name="Ohishi K."/>
            <person name="Motoyama A."/>
            <person name="Aizu T."/>
            <person name="Enomoto A."/>
            <person name="Kondo K."/>
            <person name="Tanaka S."/>
            <person name="Hara Y."/>
            <person name="Koshikawa S."/>
            <person name="Sagara H."/>
            <person name="Miura T."/>
            <person name="Yokobori S."/>
            <person name="Miyagawa K."/>
            <person name="Suzuki Y."/>
            <person name="Kubo T."/>
            <person name="Oyama M."/>
            <person name="Kohara Y."/>
            <person name="Fujiyama A."/>
            <person name="Arakawa K."/>
            <person name="Katayama T."/>
            <person name="Toyoda A."/>
            <person name="Kunieda T."/>
        </authorList>
    </citation>
    <scope>NUCLEOTIDE SEQUENCE [LARGE SCALE GENOMIC DNA]</scope>
    <source>
        <strain evidence="1 2">YOKOZUNA-1</strain>
    </source>
</reference>
<protein>
    <submittedName>
        <fullName evidence="1">Uncharacterized protein</fullName>
    </submittedName>
</protein>
<gene>
    <name evidence="1" type="primary">RvY_08911-1</name>
    <name evidence="1" type="synonym">RvY_08911.1</name>
    <name evidence="1" type="ORF">RvY_08911</name>
</gene>
<proteinExistence type="predicted"/>
<comment type="caution">
    <text evidence="1">The sequence shown here is derived from an EMBL/GenBank/DDBJ whole genome shotgun (WGS) entry which is preliminary data.</text>
</comment>
<dbReference type="EMBL" id="BDGG01000004">
    <property type="protein sequence ID" value="GAU97650.1"/>
    <property type="molecule type" value="Genomic_DNA"/>
</dbReference>
<feature type="non-terminal residue" evidence="1">
    <location>
        <position position="63"/>
    </location>
</feature>
<dbReference type="AlphaFoldDB" id="A0A1D1V9Q1"/>
<keyword evidence="2" id="KW-1185">Reference proteome</keyword>
<name>A0A1D1V9Q1_RAMVA</name>